<feature type="compositionally biased region" description="Low complexity" evidence="1">
    <location>
        <begin position="21"/>
        <end position="30"/>
    </location>
</feature>
<evidence type="ECO:0000256" key="1">
    <source>
        <dbReference type="SAM" id="MobiDB-lite"/>
    </source>
</evidence>
<organism evidence="2">
    <name type="scientific">Bicosoecida sp. CB-2014</name>
    <dbReference type="NCBI Taxonomy" id="1486930"/>
    <lineage>
        <taxon>Eukaryota</taxon>
        <taxon>Sar</taxon>
        <taxon>Stramenopiles</taxon>
        <taxon>Bigyra</taxon>
        <taxon>Opalozoa</taxon>
        <taxon>Bicosoecida</taxon>
    </lineage>
</organism>
<protein>
    <submittedName>
        <fullName evidence="2">Uncharacterized protein</fullName>
    </submittedName>
</protein>
<gene>
    <name evidence="2" type="ORF">BSP0115_LOCUS2519</name>
</gene>
<feature type="compositionally biased region" description="Low complexity" evidence="1">
    <location>
        <begin position="528"/>
        <end position="544"/>
    </location>
</feature>
<feature type="compositionally biased region" description="Basic residues" evidence="1">
    <location>
        <begin position="385"/>
        <end position="397"/>
    </location>
</feature>
<evidence type="ECO:0000313" key="2">
    <source>
        <dbReference type="EMBL" id="CAD8909315.1"/>
    </source>
</evidence>
<feature type="region of interest" description="Disordered" evidence="1">
    <location>
        <begin position="18"/>
        <end position="39"/>
    </location>
</feature>
<feature type="region of interest" description="Disordered" evidence="1">
    <location>
        <begin position="76"/>
        <end position="127"/>
    </location>
</feature>
<dbReference type="EMBL" id="HBFS01003626">
    <property type="protein sequence ID" value="CAD8909315.1"/>
    <property type="molecule type" value="Transcribed_RNA"/>
</dbReference>
<sequence length="544" mass="54929">MLSHPSGRAPVRFVLGRAPHGAPSAWSASASGGGKAGFTAFRAPAKRPARVIKPEKRIIDDAQLFEDIETLLANMDDTGAAHGGSSLPGSGSGGPGEATDDDAMGGAPASRSPSPRPADGTMTPDRNGASLELLDEMIAMDAQALGEEFGALLAATAVTGGRASLPMPAGATSTPDVDALLNVFGADITAAAQEMPATPVAAAAPVEAAKVTAVLGASVTTATAASAAGASPAVADAADTATTTVPTASTTAAPQAPVVDAAVAALRDAIEAGVYFKWVEKAESLPMRSDRAPSFDLFNPKGFELSICESGWEPRKVKSVDNFIRVLCLYGFYRENIEGGVIRFYHSNFHAGSKGCDHEIYDSRKRAASSQRAARRAGSATALSPRRRGRGGRRARPRSNSAPTKRASLGRRRAAVDGSGAGAGAGGGIGGSAAAASVVEPTGAPPAKRTRVEDNAGAMMMSLAVAAPTPPSATMAAGAASSIYGGLDFLRVLADAEADLTNYFMYGVSQTAVSPLGLPNAPSARALPSSTTPPGAFTPTGFLA</sequence>
<reference evidence="2" key="1">
    <citation type="submission" date="2021-01" db="EMBL/GenBank/DDBJ databases">
        <authorList>
            <person name="Corre E."/>
            <person name="Pelletier E."/>
            <person name="Niang G."/>
            <person name="Scheremetjew M."/>
            <person name="Finn R."/>
            <person name="Kale V."/>
            <person name="Holt S."/>
            <person name="Cochrane G."/>
            <person name="Meng A."/>
            <person name="Brown T."/>
            <person name="Cohen L."/>
        </authorList>
    </citation>
    <scope>NUCLEOTIDE SEQUENCE</scope>
    <source>
        <strain evidence="2">Ms1</strain>
    </source>
</reference>
<dbReference type="AlphaFoldDB" id="A0A7S1C684"/>
<feature type="compositionally biased region" description="Low complexity" evidence="1">
    <location>
        <begin position="368"/>
        <end position="384"/>
    </location>
</feature>
<proteinExistence type="predicted"/>
<feature type="region of interest" description="Disordered" evidence="1">
    <location>
        <begin position="525"/>
        <end position="544"/>
    </location>
</feature>
<name>A0A7S1C684_9STRA</name>
<feature type="region of interest" description="Disordered" evidence="1">
    <location>
        <begin position="363"/>
        <end position="422"/>
    </location>
</feature>
<accession>A0A7S1C684</accession>